<feature type="region of interest" description="Disordered" evidence="1">
    <location>
        <begin position="32"/>
        <end position="83"/>
    </location>
</feature>
<accession>A0A0R1S314</accession>
<evidence type="ECO:0000313" key="4">
    <source>
        <dbReference type="Proteomes" id="UP000051931"/>
    </source>
</evidence>
<feature type="compositionally biased region" description="Polar residues" evidence="1">
    <location>
        <begin position="66"/>
        <end position="83"/>
    </location>
</feature>
<dbReference type="STRING" id="1122152.GCA_000425905_00197"/>
<dbReference type="eggNOG" id="ENOG50311ZJ">
    <property type="taxonomic scope" value="Bacteria"/>
</dbReference>
<keyword evidence="2" id="KW-1133">Transmembrane helix</keyword>
<reference evidence="3 4" key="1">
    <citation type="journal article" date="2015" name="Genome Announc.">
        <title>Expanding the biotechnology potential of lactobacilli through comparative genomics of 213 strains and associated genera.</title>
        <authorList>
            <person name="Sun Z."/>
            <person name="Harris H.M."/>
            <person name="McCann A."/>
            <person name="Guo C."/>
            <person name="Argimon S."/>
            <person name="Zhang W."/>
            <person name="Yang X."/>
            <person name="Jeffery I.B."/>
            <person name="Cooney J.C."/>
            <person name="Kagawa T.F."/>
            <person name="Liu W."/>
            <person name="Song Y."/>
            <person name="Salvetti E."/>
            <person name="Wrobel A."/>
            <person name="Rasinkangas P."/>
            <person name="Parkhill J."/>
            <person name="Rea M.C."/>
            <person name="O'Sullivan O."/>
            <person name="Ritari J."/>
            <person name="Douillard F.P."/>
            <person name="Paul Ross R."/>
            <person name="Yang R."/>
            <person name="Briner A.E."/>
            <person name="Felis G.E."/>
            <person name="de Vos W.M."/>
            <person name="Barrangou R."/>
            <person name="Klaenhammer T.R."/>
            <person name="Caufield P.W."/>
            <person name="Cui Y."/>
            <person name="Zhang H."/>
            <person name="O'Toole P.W."/>
        </authorList>
    </citation>
    <scope>NUCLEOTIDE SEQUENCE [LARGE SCALE GENOMIC DNA]</scope>
    <source>
        <strain evidence="3 4">DSM 15354</strain>
    </source>
</reference>
<dbReference type="AlphaFoldDB" id="A0A0R1S314"/>
<evidence type="ECO:0000256" key="1">
    <source>
        <dbReference type="SAM" id="MobiDB-lite"/>
    </source>
</evidence>
<organism evidence="3 4">
    <name type="scientific">Lactobacillus psittaci DSM 15354</name>
    <dbReference type="NCBI Taxonomy" id="1122152"/>
    <lineage>
        <taxon>Bacteria</taxon>
        <taxon>Bacillati</taxon>
        <taxon>Bacillota</taxon>
        <taxon>Bacilli</taxon>
        <taxon>Lactobacillales</taxon>
        <taxon>Lactobacillaceae</taxon>
        <taxon>Lactobacillus</taxon>
    </lineage>
</organism>
<dbReference type="OrthoDB" id="2315357at2"/>
<feature type="compositionally biased region" description="Basic residues" evidence="1">
    <location>
        <begin position="50"/>
        <end position="64"/>
    </location>
</feature>
<feature type="compositionally biased region" description="Low complexity" evidence="1">
    <location>
        <begin position="37"/>
        <end position="49"/>
    </location>
</feature>
<keyword evidence="4" id="KW-1185">Reference proteome</keyword>
<proteinExistence type="predicted"/>
<keyword evidence="2" id="KW-0812">Transmembrane</keyword>
<gene>
    <name evidence="3" type="ORF">FC23_GL000760</name>
</gene>
<dbReference type="RefSeq" id="WP_051237971.1">
    <property type="nucleotide sequence ID" value="NZ_AZFB01000003.1"/>
</dbReference>
<evidence type="ECO:0000313" key="3">
    <source>
        <dbReference type="EMBL" id="KRL63517.1"/>
    </source>
</evidence>
<evidence type="ECO:0000256" key="2">
    <source>
        <dbReference type="SAM" id="Phobius"/>
    </source>
</evidence>
<sequence length="239" mass="26943">MKNRKPLYVIGAIVVVVIAIVFFNMPKNESQKVSEVSKTQSTSISSSSKTNRKNKKTKNVKKNLHVINSANSSHNSKNYSDNNGADPKYGNLGYFDIPKEYWGTWYTFYKGKLETMKVSSHMIDNQTLYREDGNYYAKMTDPDNYNEAESQKVADHTKNWGAAYDYNVSNKPAFKVMGWLQGAGVGSIYQVRQEEGQSVLVNMGGAGAWVGAVFYKTPDLAKKNTDKKYSDLNYQDDTL</sequence>
<keyword evidence="2" id="KW-0472">Membrane</keyword>
<dbReference type="EMBL" id="AZFB01000003">
    <property type="protein sequence ID" value="KRL63517.1"/>
    <property type="molecule type" value="Genomic_DNA"/>
</dbReference>
<dbReference type="PATRIC" id="fig|1122152.4.peg.774"/>
<name>A0A0R1S314_9LACO</name>
<dbReference type="Proteomes" id="UP000051931">
    <property type="component" value="Unassembled WGS sequence"/>
</dbReference>
<comment type="caution">
    <text evidence="3">The sequence shown here is derived from an EMBL/GenBank/DDBJ whole genome shotgun (WGS) entry which is preliminary data.</text>
</comment>
<feature type="transmembrane region" description="Helical" evidence="2">
    <location>
        <begin position="7"/>
        <end position="25"/>
    </location>
</feature>
<protein>
    <submittedName>
        <fullName evidence="3">Uncharacterized protein</fullName>
    </submittedName>
</protein>